<dbReference type="OrthoDB" id="58841at2759"/>
<reference evidence="1" key="2">
    <citation type="submission" date="2019-06" db="EMBL/GenBank/DDBJ databases">
        <title>Genomics analysis of Aphanomyces spp. identifies a new class of oomycete effector associated with host adaptation.</title>
        <authorList>
            <person name="Gaulin E."/>
        </authorList>
    </citation>
    <scope>NUCLEOTIDE SEQUENCE</scope>
    <source>
        <strain evidence="1">CBS 578.67</strain>
    </source>
</reference>
<dbReference type="EMBL" id="VJMH01005138">
    <property type="protein sequence ID" value="KAF0700097.1"/>
    <property type="molecule type" value="Genomic_DNA"/>
</dbReference>
<accession>A0A485KMQ4</accession>
<dbReference type="EMBL" id="CAADRA010005159">
    <property type="protein sequence ID" value="VFT86257.1"/>
    <property type="molecule type" value="Genomic_DNA"/>
</dbReference>
<proteinExistence type="predicted"/>
<organism evidence="2 3">
    <name type="scientific">Aphanomyces stellatus</name>
    <dbReference type="NCBI Taxonomy" id="120398"/>
    <lineage>
        <taxon>Eukaryota</taxon>
        <taxon>Sar</taxon>
        <taxon>Stramenopiles</taxon>
        <taxon>Oomycota</taxon>
        <taxon>Saprolegniomycetes</taxon>
        <taxon>Saprolegniales</taxon>
        <taxon>Verrucalvaceae</taxon>
        <taxon>Aphanomyces</taxon>
    </lineage>
</organism>
<dbReference type="Proteomes" id="UP000332933">
    <property type="component" value="Unassembled WGS sequence"/>
</dbReference>
<sequence>MRDSVKCLRHKRKGICMVDGCRFQVNKRGLCIGHGARDTCIVPGCASLGRSAGLCNKHAKCESPHTSPCAVAGCRRRVKLGPVCRHHEAKQKYAKSTVDIGDDGLPMDLLGDLDLSNGTPPIDWSLVCDALSSPLLSSFVCAPPLVCCDNKMNEVATVSSSSLPAVETASSKSSASNDDLSLPMLASLFDEPTSDPLTWIDLVGDGKKAGPSWLEWQSPVLLKDICVFVAHSPRDAAPSSGAILADDDFDFFPLDDDCVVTTLVGETAIVD</sequence>
<evidence type="ECO:0000313" key="2">
    <source>
        <dbReference type="EMBL" id="VFT86257.1"/>
    </source>
</evidence>
<gene>
    <name evidence="2" type="primary">Aste57867_9376</name>
    <name evidence="1" type="ORF">As57867_009340</name>
    <name evidence="2" type="ORF">ASTE57867_9376</name>
</gene>
<reference evidence="2 3" key="1">
    <citation type="submission" date="2019-03" db="EMBL/GenBank/DDBJ databases">
        <authorList>
            <person name="Gaulin E."/>
            <person name="Dumas B."/>
        </authorList>
    </citation>
    <scope>NUCLEOTIDE SEQUENCE [LARGE SCALE GENOMIC DNA]</scope>
    <source>
        <strain evidence="2">CBS 568.67</strain>
    </source>
</reference>
<evidence type="ECO:0000313" key="1">
    <source>
        <dbReference type="EMBL" id="KAF0700097.1"/>
    </source>
</evidence>
<dbReference type="AlphaFoldDB" id="A0A485KMQ4"/>
<keyword evidence="3" id="KW-1185">Reference proteome</keyword>
<name>A0A485KMQ4_9STRA</name>
<protein>
    <submittedName>
        <fullName evidence="2">Aste57867_9376 protein</fullName>
    </submittedName>
</protein>
<evidence type="ECO:0000313" key="3">
    <source>
        <dbReference type="Proteomes" id="UP000332933"/>
    </source>
</evidence>